<protein>
    <submittedName>
        <fullName evidence="5">EAL domain-containing protein</fullName>
    </submittedName>
</protein>
<name>A0ABS1GIW9_9AQUI</name>
<dbReference type="CDD" id="cd00130">
    <property type="entry name" value="PAS"/>
    <property type="match status" value="1"/>
</dbReference>
<dbReference type="PROSITE" id="PS50112">
    <property type="entry name" value="PAS"/>
    <property type="match status" value="1"/>
</dbReference>
<feature type="domain" description="PAS" evidence="3">
    <location>
        <begin position="152"/>
        <end position="203"/>
    </location>
</feature>
<dbReference type="Proteomes" id="UP000772812">
    <property type="component" value="Unassembled WGS sequence"/>
</dbReference>
<dbReference type="InterPro" id="IPR035919">
    <property type="entry name" value="EAL_sf"/>
</dbReference>
<dbReference type="Gene3D" id="3.40.50.2300">
    <property type="match status" value="1"/>
</dbReference>
<keyword evidence="1" id="KW-0597">Phosphoprotein</keyword>
<dbReference type="PROSITE" id="PS50883">
    <property type="entry name" value="EAL"/>
    <property type="match status" value="1"/>
</dbReference>
<dbReference type="SMART" id="SM00052">
    <property type="entry name" value="EAL"/>
    <property type="match status" value="1"/>
</dbReference>
<dbReference type="NCBIfam" id="TIGR00229">
    <property type="entry name" value="sensory_box"/>
    <property type="match status" value="1"/>
</dbReference>
<gene>
    <name evidence="5" type="ORF">GWK41_06885</name>
</gene>
<reference evidence="5 6" key="1">
    <citation type="journal article" date="2021" name="Syst. Appl. Microbiol.">
        <title>Persephonella atlantica sp. nov.: How to adapt to physico-chemical gradients in high temperature hydrothermal habitats.</title>
        <authorList>
            <person name="Francois D.X."/>
            <person name="Godfroy A."/>
            <person name="Mathien C."/>
            <person name="Aube J."/>
            <person name="Cathalot C."/>
            <person name="Lesongeur F."/>
            <person name="L'Haridon S."/>
            <person name="Philippon X."/>
            <person name="Roussel E.G."/>
        </authorList>
    </citation>
    <scope>NUCLEOTIDE SEQUENCE [LARGE SCALE GENOMIC DNA]</scope>
    <source>
        <strain evidence="5 6">MO1340</strain>
    </source>
</reference>
<evidence type="ECO:0000259" key="2">
    <source>
        <dbReference type="PROSITE" id="PS50110"/>
    </source>
</evidence>
<evidence type="ECO:0000313" key="6">
    <source>
        <dbReference type="Proteomes" id="UP000772812"/>
    </source>
</evidence>
<dbReference type="PROSITE" id="PS50110">
    <property type="entry name" value="RESPONSE_REGULATORY"/>
    <property type="match status" value="1"/>
</dbReference>
<dbReference type="InterPro" id="IPR001789">
    <property type="entry name" value="Sig_transdc_resp-reg_receiver"/>
</dbReference>
<dbReference type="PANTHER" id="PTHR33121:SF71">
    <property type="entry name" value="OXYGEN SENSOR PROTEIN DOSP"/>
    <property type="match status" value="1"/>
</dbReference>
<dbReference type="InterPro" id="IPR011006">
    <property type="entry name" value="CheY-like_superfamily"/>
</dbReference>
<evidence type="ECO:0000313" key="5">
    <source>
        <dbReference type="EMBL" id="MBK3332790.1"/>
    </source>
</evidence>
<dbReference type="SMART" id="SM00086">
    <property type="entry name" value="PAC"/>
    <property type="match status" value="1"/>
</dbReference>
<dbReference type="Pfam" id="PF00563">
    <property type="entry name" value="EAL"/>
    <property type="match status" value="1"/>
</dbReference>
<dbReference type="InterPro" id="IPR001633">
    <property type="entry name" value="EAL_dom"/>
</dbReference>
<dbReference type="EMBL" id="JAACYA010000002">
    <property type="protein sequence ID" value="MBK3332790.1"/>
    <property type="molecule type" value="Genomic_DNA"/>
</dbReference>
<dbReference type="InterPro" id="IPR001610">
    <property type="entry name" value="PAC"/>
</dbReference>
<dbReference type="Gene3D" id="3.30.450.20">
    <property type="entry name" value="PAS domain"/>
    <property type="match status" value="1"/>
</dbReference>
<organism evidence="5 6">
    <name type="scientific">Persephonella atlantica</name>
    <dbReference type="NCBI Taxonomy" id="2699429"/>
    <lineage>
        <taxon>Bacteria</taxon>
        <taxon>Pseudomonadati</taxon>
        <taxon>Aquificota</taxon>
        <taxon>Aquificia</taxon>
        <taxon>Aquificales</taxon>
        <taxon>Hydrogenothermaceae</taxon>
        <taxon>Persephonella</taxon>
    </lineage>
</organism>
<dbReference type="SUPFAM" id="SSF52172">
    <property type="entry name" value="CheY-like"/>
    <property type="match status" value="1"/>
</dbReference>
<feature type="modified residue" description="4-aspartylphosphate" evidence="1">
    <location>
        <position position="54"/>
    </location>
</feature>
<dbReference type="SUPFAM" id="SSF141868">
    <property type="entry name" value="EAL domain-like"/>
    <property type="match status" value="1"/>
</dbReference>
<dbReference type="SMART" id="SM00448">
    <property type="entry name" value="REC"/>
    <property type="match status" value="1"/>
</dbReference>
<evidence type="ECO:0000256" key="1">
    <source>
        <dbReference type="PROSITE-ProRule" id="PRU00169"/>
    </source>
</evidence>
<dbReference type="PANTHER" id="PTHR33121">
    <property type="entry name" value="CYCLIC DI-GMP PHOSPHODIESTERASE PDEF"/>
    <property type="match status" value="1"/>
</dbReference>
<sequence length="653" mass="76091">MGNISALYVEDDLQIAQNMVALLEDMSVSPQHAPDGEKALKLFNSKDFDLIITDIHMPKVSGIEFIKEIRKTNKDIPIIVISAHSDSNTLIEAVKYSVDGYILKPIEIYQFIETVEKVIEKIRLKKEREELINLLKQYQQAIDEFFIVSKTDPNGKITYVNKKFEQISQYKEEELLGRNHRIIRHEDMPKSLFENLWNTIKKGKKWTGIIKNKAKSGKPYYVYTVIFPIKNRNNQIKEYFSIRQDITSFINPQKVINLTANPNTNNMVAILKIKNFHDIENVYDFTSLKSVEEKIEHKIKKFFHKVCNLKDIINAGSGEFVLIREFDKESEKYLPHLIEKVKNKVQELQDKEFKDFDFDVLIVSSVAYGKDAYKKAKYGINLLNTTNENFIFVNEIEEKVKKESQYKLNIIKTVKEAIKENKITIFLQPIINNKSKKIEKYESLVRITAPDGQVFTPYQFLDIIKATKYYYEITKTVFFLSIKAHKALNKEITINLSTKDIEDENTRNFLYKTLKKLDKSAKHIVFELVETEEIKNPTYLDSFLSEIKNLGAKISIDDFGSGYSNFERLVIKKPDYVKIDGSLIRKVKEDKLTYDLVEEITHFCKKQNIEMIAEFVEDEDTFKIVKDMGIDYSQGFFFGKPEPLEKVIGIKNG</sequence>
<keyword evidence="6" id="KW-1185">Reference proteome</keyword>
<dbReference type="InterPro" id="IPR050706">
    <property type="entry name" value="Cyclic-di-GMP_PDE-like"/>
</dbReference>
<dbReference type="CDD" id="cd01948">
    <property type="entry name" value="EAL"/>
    <property type="match status" value="1"/>
</dbReference>
<dbReference type="SMART" id="SM00091">
    <property type="entry name" value="PAS"/>
    <property type="match status" value="1"/>
</dbReference>
<dbReference type="InterPro" id="IPR000014">
    <property type="entry name" value="PAS"/>
</dbReference>
<dbReference type="Pfam" id="PF13426">
    <property type="entry name" value="PAS_9"/>
    <property type="match status" value="1"/>
</dbReference>
<accession>A0ABS1GIW9</accession>
<proteinExistence type="predicted"/>
<comment type="caution">
    <text evidence="5">The sequence shown here is derived from an EMBL/GenBank/DDBJ whole genome shotgun (WGS) entry which is preliminary data.</text>
</comment>
<dbReference type="Pfam" id="PF00072">
    <property type="entry name" value="Response_reg"/>
    <property type="match status" value="1"/>
</dbReference>
<dbReference type="SUPFAM" id="SSF55785">
    <property type="entry name" value="PYP-like sensor domain (PAS domain)"/>
    <property type="match status" value="1"/>
</dbReference>
<feature type="domain" description="Response regulatory" evidence="2">
    <location>
        <begin position="5"/>
        <end position="119"/>
    </location>
</feature>
<dbReference type="Gene3D" id="3.20.20.450">
    <property type="entry name" value="EAL domain"/>
    <property type="match status" value="1"/>
</dbReference>
<dbReference type="InterPro" id="IPR035965">
    <property type="entry name" value="PAS-like_dom_sf"/>
</dbReference>
<evidence type="ECO:0000259" key="4">
    <source>
        <dbReference type="PROSITE" id="PS50883"/>
    </source>
</evidence>
<dbReference type="RefSeq" id="WP_200674203.1">
    <property type="nucleotide sequence ID" value="NZ_JAACYA010000002.1"/>
</dbReference>
<dbReference type="CDD" id="cd00156">
    <property type="entry name" value="REC"/>
    <property type="match status" value="1"/>
</dbReference>
<feature type="domain" description="EAL" evidence="4">
    <location>
        <begin position="407"/>
        <end position="653"/>
    </location>
</feature>
<evidence type="ECO:0000259" key="3">
    <source>
        <dbReference type="PROSITE" id="PS50112"/>
    </source>
</evidence>